<comment type="similarity">
    <text evidence="2">Belongs to the UPF0382 family.</text>
</comment>
<dbReference type="InterPro" id="IPR006696">
    <property type="entry name" value="DUF423"/>
</dbReference>
<proteinExistence type="inferred from homology"/>
<evidence type="ECO:0000313" key="8">
    <source>
        <dbReference type="Proteomes" id="UP001240171"/>
    </source>
</evidence>
<reference evidence="7 8" key="1">
    <citation type="submission" date="2023-07" db="EMBL/GenBank/DDBJ databases">
        <title>Paenibacillus sp. JX-17 nov. isolated from soil.</title>
        <authorList>
            <person name="Wan Y."/>
            <person name="Liu B."/>
        </authorList>
    </citation>
    <scope>NUCLEOTIDE SEQUENCE [LARGE SCALE GENOMIC DNA]</scope>
    <source>
        <strain evidence="7 8">JX-17</strain>
    </source>
</reference>
<dbReference type="PANTHER" id="PTHR43461:SF1">
    <property type="entry name" value="TRANSMEMBRANE PROTEIN 256"/>
    <property type="match status" value="1"/>
</dbReference>
<evidence type="ECO:0000256" key="6">
    <source>
        <dbReference type="SAM" id="Phobius"/>
    </source>
</evidence>
<keyword evidence="4 6" id="KW-1133">Transmembrane helix</keyword>
<sequence>MTTLLLLGSIAMLLAVAIGAFGAHALRHRLKPDMMKVYETGVQYQLAHGLGLLVLGSAADRLADSSLVLTAGWLLFAGIVLFSGSLYVLSLSGIRKLGAITPIGGLAFLAGWIVFMAAVLQ</sequence>
<protein>
    <submittedName>
        <fullName evidence="7">DUF423 domain-containing protein</fullName>
    </submittedName>
</protein>
<evidence type="ECO:0000256" key="5">
    <source>
        <dbReference type="ARBA" id="ARBA00023136"/>
    </source>
</evidence>
<evidence type="ECO:0000256" key="2">
    <source>
        <dbReference type="ARBA" id="ARBA00009694"/>
    </source>
</evidence>
<evidence type="ECO:0000256" key="4">
    <source>
        <dbReference type="ARBA" id="ARBA00022989"/>
    </source>
</evidence>
<gene>
    <name evidence="7" type="ORF">Q5741_04125</name>
</gene>
<dbReference type="RefSeq" id="WP_305022802.1">
    <property type="nucleotide sequence ID" value="NZ_JAUQTB010000002.1"/>
</dbReference>
<name>A0ABT9C8K8_9BACL</name>
<comment type="caution">
    <text evidence="7">The sequence shown here is derived from an EMBL/GenBank/DDBJ whole genome shotgun (WGS) entry which is preliminary data.</text>
</comment>
<evidence type="ECO:0000256" key="1">
    <source>
        <dbReference type="ARBA" id="ARBA00004141"/>
    </source>
</evidence>
<organism evidence="7 8">
    <name type="scientific">Paenibacillus lacisoli</name>
    <dbReference type="NCBI Taxonomy" id="3064525"/>
    <lineage>
        <taxon>Bacteria</taxon>
        <taxon>Bacillati</taxon>
        <taxon>Bacillota</taxon>
        <taxon>Bacilli</taxon>
        <taxon>Bacillales</taxon>
        <taxon>Paenibacillaceae</taxon>
        <taxon>Paenibacillus</taxon>
    </lineage>
</organism>
<dbReference type="EMBL" id="JAUQTB010000002">
    <property type="protein sequence ID" value="MDO7905597.1"/>
    <property type="molecule type" value="Genomic_DNA"/>
</dbReference>
<keyword evidence="3 6" id="KW-0812">Transmembrane</keyword>
<accession>A0ABT9C8K8</accession>
<feature type="transmembrane region" description="Helical" evidence="6">
    <location>
        <begin position="66"/>
        <end position="87"/>
    </location>
</feature>
<evidence type="ECO:0000313" key="7">
    <source>
        <dbReference type="EMBL" id="MDO7905597.1"/>
    </source>
</evidence>
<feature type="transmembrane region" description="Helical" evidence="6">
    <location>
        <begin position="99"/>
        <end position="120"/>
    </location>
</feature>
<dbReference type="PANTHER" id="PTHR43461">
    <property type="entry name" value="TRANSMEMBRANE PROTEIN 256"/>
    <property type="match status" value="1"/>
</dbReference>
<dbReference type="Proteomes" id="UP001240171">
    <property type="component" value="Unassembled WGS sequence"/>
</dbReference>
<keyword evidence="8" id="KW-1185">Reference proteome</keyword>
<keyword evidence="5 6" id="KW-0472">Membrane</keyword>
<evidence type="ECO:0000256" key="3">
    <source>
        <dbReference type="ARBA" id="ARBA00022692"/>
    </source>
</evidence>
<comment type="subcellular location">
    <subcellularLocation>
        <location evidence="1">Membrane</location>
        <topology evidence="1">Multi-pass membrane protein</topology>
    </subcellularLocation>
</comment>
<dbReference type="Pfam" id="PF04241">
    <property type="entry name" value="DUF423"/>
    <property type="match status" value="1"/>
</dbReference>